<keyword evidence="1" id="KW-1133">Transmembrane helix</keyword>
<evidence type="ECO:0000313" key="2">
    <source>
        <dbReference type="EMBL" id="KAJ8300296.1"/>
    </source>
</evidence>
<evidence type="ECO:0000313" key="3">
    <source>
        <dbReference type="Proteomes" id="UP001217089"/>
    </source>
</evidence>
<dbReference type="Proteomes" id="UP001217089">
    <property type="component" value="Unassembled WGS sequence"/>
</dbReference>
<proteinExistence type="predicted"/>
<organism evidence="2 3">
    <name type="scientific">Tegillarca granosa</name>
    <name type="common">Malaysian cockle</name>
    <name type="synonym">Anadara granosa</name>
    <dbReference type="NCBI Taxonomy" id="220873"/>
    <lineage>
        <taxon>Eukaryota</taxon>
        <taxon>Metazoa</taxon>
        <taxon>Spiralia</taxon>
        <taxon>Lophotrochozoa</taxon>
        <taxon>Mollusca</taxon>
        <taxon>Bivalvia</taxon>
        <taxon>Autobranchia</taxon>
        <taxon>Pteriomorphia</taxon>
        <taxon>Arcoida</taxon>
        <taxon>Arcoidea</taxon>
        <taxon>Arcidae</taxon>
        <taxon>Tegillarca</taxon>
    </lineage>
</organism>
<keyword evidence="1" id="KW-0812">Transmembrane</keyword>
<feature type="transmembrane region" description="Helical" evidence="1">
    <location>
        <begin position="20"/>
        <end position="40"/>
    </location>
</feature>
<keyword evidence="3" id="KW-1185">Reference proteome</keyword>
<keyword evidence="1" id="KW-0472">Membrane</keyword>
<gene>
    <name evidence="2" type="ORF">KUTeg_021815</name>
</gene>
<evidence type="ECO:0000256" key="1">
    <source>
        <dbReference type="SAM" id="Phobius"/>
    </source>
</evidence>
<comment type="caution">
    <text evidence="2">The sequence shown here is derived from an EMBL/GenBank/DDBJ whole genome shotgun (WGS) entry which is preliminary data.</text>
</comment>
<name>A0ABQ9E930_TEGGR</name>
<dbReference type="EMBL" id="JARBDR010000919">
    <property type="protein sequence ID" value="KAJ8300296.1"/>
    <property type="molecule type" value="Genomic_DNA"/>
</dbReference>
<protein>
    <submittedName>
        <fullName evidence="2">Uncharacterized protein</fullName>
    </submittedName>
</protein>
<accession>A0ABQ9E930</accession>
<reference evidence="2 3" key="1">
    <citation type="submission" date="2022-12" db="EMBL/GenBank/DDBJ databases">
        <title>Chromosome-level genome of Tegillarca granosa.</title>
        <authorList>
            <person name="Kim J."/>
        </authorList>
    </citation>
    <scope>NUCLEOTIDE SEQUENCE [LARGE SCALE GENOMIC DNA]</scope>
    <source>
        <strain evidence="2">Teg-2019</strain>
        <tissue evidence="2">Adductor muscle</tissue>
    </source>
</reference>
<sequence>MFGGELFFFFFERFLNYNFFFGTFYFFIFYFFFYLFFFFFGKNPYSYDIINSLMDQKQEKFYWPSGKKHCHCLGTFFFFFSCHNIQQHCQYLLNLPHTCLPELQEYLYNLVKMFKIFCCIVI</sequence>